<proteinExistence type="predicted"/>
<organism evidence="2">
    <name type="scientific">uncultured Thermomicrobiales bacterium</name>
    <dbReference type="NCBI Taxonomy" id="1645740"/>
    <lineage>
        <taxon>Bacteria</taxon>
        <taxon>Pseudomonadati</taxon>
        <taxon>Thermomicrobiota</taxon>
        <taxon>Thermomicrobia</taxon>
        <taxon>Thermomicrobiales</taxon>
        <taxon>environmental samples</taxon>
    </lineage>
</organism>
<evidence type="ECO:0000256" key="1">
    <source>
        <dbReference type="SAM" id="MobiDB-lite"/>
    </source>
</evidence>
<evidence type="ECO:0000313" key="2">
    <source>
        <dbReference type="EMBL" id="CAA9558042.1"/>
    </source>
</evidence>
<dbReference type="AlphaFoldDB" id="A0A6J4UR13"/>
<sequence>MIGREAIGGAGARIGIAMPRSWRMATKNCGRRETMSGGPRPLGFTGRELKSLFRDEREKRRERRQLTSVNVDPARLADEFAAFEETVLQVLLDNNRQITEQLLKSGAITAAQLPND</sequence>
<name>A0A6J4UR13_9BACT</name>
<dbReference type="EMBL" id="CADCWN010000057">
    <property type="protein sequence ID" value="CAA9558042.1"/>
    <property type="molecule type" value="Genomic_DNA"/>
</dbReference>
<gene>
    <name evidence="2" type="ORF">AVDCRST_MAG18-842</name>
</gene>
<feature type="region of interest" description="Disordered" evidence="1">
    <location>
        <begin position="30"/>
        <end position="49"/>
    </location>
</feature>
<reference evidence="2" key="1">
    <citation type="submission" date="2020-02" db="EMBL/GenBank/DDBJ databases">
        <authorList>
            <person name="Meier V. D."/>
        </authorList>
    </citation>
    <scope>NUCLEOTIDE SEQUENCE</scope>
    <source>
        <strain evidence="2">AVDCRST_MAG18</strain>
    </source>
</reference>
<protein>
    <submittedName>
        <fullName evidence="2">Uncharacterized protein</fullName>
    </submittedName>
</protein>
<accession>A0A6J4UR13</accession>